<proteinExistence type="predicted"/>
<dbReference type="KEGG" id="fuv:JR347_17150"/>
<reference evidence="2" key="1">
    <citation type="submission" date="2021-02" db="EMBL/GenBank/DDBJ databases">
        <title>Fulvivirga sp. S481 isolated from sea water.</title>
        <authorList>
            <person name="Bae S.S."/>
            <person name="Baek K."/>
        </authorList>
    </citation>
    <scope>NUCLEOTIDE SEQUENCE</scope>
    <source>
        <strain evidence="2">S481</strain>
    </source>
</reference>
<keyword evidence="1" id="KW-0732">Signal</keyword>
<dbReference type="PROSITE" id="PS51257">
    <property type="entry name" value="PROKAR_LIPOPROTEIN"/>
    <property type="match status" value="1"/>
</dbReference>
<organism evidence="2 3">
    <name type="scientific">Fulvivirga lutea</name>
    <dbReference type="NCBI Taxonomy" id="2810512"/>
    <lineage>
        <taxon>Bacteria</taxon>
        <taxon>Pseudomonadati</taxon>
        <taxon>Bacteroidota</taxon>
        <taxon>Cytophagia</taxon>
        <taxon>Cytophagales</taxon>
        <taxon>Fulvivirgaceae</taxon>
        <taxon>Fulvivirga</taxon>
    </lineage>
</organism>
<accession>A0A974WF44</accession>
<evidence type="ECO:0008006" key="4">
    <source>
        <dbReference type="Google" id="ProtNLM"/>
    </source>
</evidence>
<dbReference type="AlphaFoldDB" id="A0A974WF44"/>
<dbReference type="RefSeq" id="WP_205721799.1">
    <property type="nucleotide sequence ID" value="NZ_CP070608.1"/>
</dbReference>
<dbReference type="Proteomes" id="UP000662783">
    <property type="component" value="Chromosome"/>
</dbReference>
<evidence type="ECO:0000256" key="1">
    <source>
        <dbReference type="SAM" id="SignalP"/>
    </source>
</evidence>
<protein>
    <recommendedName>
        <fullName evidence="4">Lipoprotein</fullName>
    </recommendedName>
</protein>
<sequence length="126" mass="14352">MKKIILFCSLLLVFSCNSSNTSSSGMQDNSETRSKIILSPDKEYTLVINPATYGVNHFSVVKDKLKVYEDSYESGYVKWYDSHRLEIFKTPGIIPPSKNKNDFIIIYDVESKKSKTKTEIEGPDNN</sequence>
<name>A0A974WF44_9BACT</name>
<feature type="signal peptide" evidence="1">
    <location>
        <begin position="1"/>
        <end position="18"/>
    </location>
</feature>
<dbReference type="EMBL" id="CP070608">
    <property type="protein sequence ID" value="QSE97288.1"/>
    <property type="molecule type" value="Genomic_DNA"/>
</dbReference>
<feature type="chain" id="PRO_5037882812" description="Lipoprotein" evidence="1">
    <location>
        <begin position="19"/>
        <end position="126"/>
    </location>
</feature>
<evidence type="ECO:0000313" key="3">
    <source>
        <dbReference type="Proteomes" id="UP000662783"/>
    </source>
</evidence>
<keyword evidence="3" id="KW-1185">Reference proteome</keyword>
<evidence type="ECO:0000313" key="2">
    <source>
        <dbReference type="EMBL" id="QSE97288.1"/>
    </source>
</evidence>
<gene>
    <name evidence="2" type="ORF">JR347_17150</name>
</gene>